<dbReference type="InterPro" id="IPR038765">
    <property type="entry name" value="Papain-like_cys_pep_sf"/>
</dbReference>
<reference evidence="1" key="1">
    <citation type="journal article" date="2015" name="Nature">
        <title>Complex archaea that bridge the gap between prokaryotes and eukaryotes.</title>
        <authorList>
            <person name="Spang A."/>
            <person name="Saw J.H."/>
            <person name="Jorgensen S.L."/>
            <person name="Zaremba-Niedzwiedzka K."/>
            <person name="Martijn J."/>
            <person name="Lind A.E."/>
            <person name="van Eijk R."/>
            <person name="Schleper C."/>
            <person name="Guy L."/>
            <person name="Ettema T.J."/>
        </authorList>
    </citation>
    <scope>NUCLEOTIDE SEQUENCE</scope>
</reference>
<proteinExistence type="predicted"/>
<comment type="caution">
    <text evidence="1">The sequence shown here is derived from an EMBL/GenBank/DDBJ whole genome shotgun (WGS) entry which is preliminary data.</text>
</comment>
<evidence type="ECO:0000313" key="1">
    <source>
        <dbReference type="EMBL" id="KKL18048.1"/>
    </source>
</evidence>
<protein>
    <submittedName>
        <fullName evidence="1">Uncharacterized protein</fullName>
    </submittedName>
</protein>
<dbReference type="Gene3D" id="3.90.1720.10">
    <property type="entry name" value="endopeptidase domain like (from Nostoc punctiforme)"/>
    <property type="match status" value="1"/>
</dbReference>
<dbReference type="EMBL" id="LAZR01039020">
    <property type="protein sequence ID" value="KKL18048.1"/>
    <property type="molecule type" value="Genomic_DNA"/>
</dbReference>
<dbReference type="SUPFAM" id="SSF54001">
    <property type="entry name" value="Cysteine proteinases"/>
    <property type="match status" value="1"/>
</dbReference>
<accession>A0A0F9E1M0</accession>
<organism evidence="1">
    <name type="scientific">marine sediment metagenome</name>
    <dbReference type="NCBI Taxonomy" id="412755"/>
    <lineage>
        <taxon>unclassified sequences</taxon>
        <taxon>metagenomes</taxon>
        <taxon>ecological metagenomes</taxon>
    </lineage>
</organism>
<name>A0A0F9E1M0_9ZZZZ</name>
<dbReference type="AlphaFoldDB" id="A0A0F9E1M0"/>
<sequence>MKRGDIILTRGSGFISRAIRRFGKEGNQEALVSHAGIFISPMFVIEALSRVVTSAFSEDFRDKDAQYVVLSPKNVTDEQRRILALIASNFSARSYGYLKILGQAVDWLAGTNWVTFKLLVWDKYPYCSFLVAEAYRSIGKNFGVPSKSTTPDDILDFCIGHPDKYEIVSGSDILIEDIYRVYGIGKADGQTTENQRS</sequence>
<gene>
    <name evidence="1" type="ORF">LCGC14_2479400</name>
</gene>